<evidence type="ECO:0000256" key="1">
    <source>
        <dbReference type="PROSITE-ProRule" id="PRU00176"/>
    </source>
</evidence>
<dbReference type="Pfam" id="PF13456">
    <property type="entry name" value="RVT_3"/>
    <property type="match status" value="1"/>
</dbReference>
<dbReference type="InterPro" id="IPR000504">
    <property type="entry name" value="RRM_dom"/>
</dbReference>
<sequence length="485" mass="56059">MNDNMELNPDSHIQDEAERLFKEMKLMNQNVKNSEFYAGMLLDLGKSTLIWFAFHIEFSYNSQFQLAVVLLLKDHVEWIGKIEIFDPVMTTADIKVFKKFSLEVLTNDENCKRKVQGPTMFYMPSPCFNLLGNLLGANWSSSSLDQIFLLTNSLSATRMNLPLWDPFTLETKLRLVIIREFTAEISINTNDHQMYASFFHDFAWHFFKVSEELREYDWLYTQRYLEIVFSEDFKSNKTSKEFAQNLGSIRGPRQFRNCSVPHQAGWFKLNIYGIGTKEGDQSGRFSGVLKDKEGELLDGYCYRVEFDEEDDVIVGLEALKYGLTRIKKEKLKVEKLMVESDNAMLVQYVNGRPEPNETTMAKLNEIFKLLEGITWIVYHVYEETNKVAREGVPRDERKLYLENVPFDMPEWGIEEVFAGFGKVEDVQLLKDPETGHRNGCGFVKFAQVKHAKRAQEILKGELKTEELCLKISPAPEHVGVQDAGA</sequence>
<dbReference type="GO" id="GO:0005737">
    <property type="term" value="C:cytoplasm"/>
    <property type="evidence" value="ECO:0007669"/>
    <property type="project" value="TreeGrafter"/>
</dbReference>
<evidence type="ECO:0000313" key="4">
    <source>
        <dbReference type="Proteomes" id="UP001311915"/>
    </source>
</evidence>
<dbReference type="PANTHER" id="PTHR28626:SF4">
    <property type="entry name" value="PROTEIN SENSITIVITY TO RED LIGHT REDUCED 1-LIKE"/>
    <property type="match status" value="1"/>
</dbReference>
<dbReference type="CDD" id="cd00590">
    <property type="entry name" value="RRM_SF"/>
    <property type="match status" value="1"/>
</dbReference>
<dbReference type="PROSITE" id="PS50102">
    <property type="entry name" value="RRM"/>
    <property type="match status" value="1"/>
</dbReference>
<proteinExistence type="predicted"/>
<name>A0AAV9K4Y7_9SOLN</name>
<dbReference type="Gene3D" id="3.30.70.330">
    <property type="match status" value="1"/>
</dbReference>
<reference evidence="3 4" key="1">
    <citation type="submission" date="2023-10" db="EMBL/GenBank/DDBJ databases">
        <title>Genome-Wide Identification Analysis in wild type Solanum Pinnatisectum Reveals Some Genes Defensing Phytophthora Infestans.</title>
        <authorList>
            <person name="Sun C."/>
        </authorList>
    </citation>
    <scope>NUCLEOTIDE SEQUENCE [LARGE SCALE GENOMIC DNA]</scope>
    <source>
        <strain evidence="3">LQN</strain>
        <tissue evidence="3">Leaf</tissue>
    </source>
</reference>
<dbReference type="Proteomes" id="UP001311915">
    <property type="component" value="Unassembled WGS sequence"/>
</dbReference>
<dbReference type="SUPFAM" id="SSF54928">
    <property type="entry name" value="RNA-binding domain, RBD"/>
    <property type="match status" value="1"/>
</dbReference>
<protein>
    <recommendedName>
        <fullName evidence="2">RRM domain-containing protein</fullName>
    </recommendedName>
</protein>
<keyword evidence="4" id="KW-1185">Reference proteome</keyword>
<dbReference type="GO" id="GO:0003723">
    <property type="term" value="F:RNA binding"/>
    <property type="evidence" value="ECO:0007669"/>
    <property type="project" value="UniProtKB-UniRule"/>
</dbReference>
<dbReference type="Pfam" id="PF00076">
    <property type="entry name" value="RRM_1"/>
    <property type="match status" value="1"/>
</dbReference>
<comment type="caution">
    <text evidence="3">The sequence shown here is derived from an EMBL/GenBank/DDBJ whole genome shotgun (WGS) entry which is preliminary data.</text>
</comment>
<dbReference type="SMART" id="SM00360">
    <property type="entry name" value="RRM"/>
    <property type="match status" value="1"/>
</dbReference>
<dbReference type="InterPro" id="IPR012677">
    <property type="entry name" value="Nucleotide-bd_a/b_plait_sf"/>
</dbReference>
<keyword evidence="1" id="KW-0694">RNA-binding</keyword>
<dbReference type="GO" id="GO:0005634">
    <property type="term" value="C:nucleus"/>
    <property type="evidence" value="ECO:0007669"/>
    <property type="project" value="TreeGrafter"/>
</dbReference>
<dbReference type="EMBL" id="JAWPEI010000012">
    <property type="protein sequence ID" value="KAK4708246.1"/>
    <property type="molecule type" value="Genomic_DNA"/>
</dbReference>
<dbReference type="InterPro" id="IPR012942">
    <property type="entry name" value="SRR1-like"/>
</dbReference>
<evidence type="ECO:0000259" key="2">
    <source>
        <dbReference type="PROSITE" id="PS50102"/>
    </source>
</evidence>
<dbReference type="InterPro" id="IPR035979">
    <property type="entry name" value="RBD_domain_sf"/>
</dbReference>
<dbReference type="PANTHER" id="PTHR28626">
    <property type="entry name" value="SRR1-LIKE PROTEIN"/>
    <property type="match status" value="1"/>
</dbReference>
<dbReference type="InterPro" id="IPR040044">
    <property type="entry name" value="SRR1L"/>
</dbReference>
<organism evidence="3 4">
    <name type="scientific">Solanum pinnatisectum</name>
    <name type="common">tansyleaf nightshade</name>
    <dbReference type="NCBI Taxonomy" id="50273"/>
    <lineage>
        <taxon>Eukaryota</taxon>
        <taxon>Viridiplantae</taxon>
        <taxon>Streptophyta</taxon>
        <taxon>Embryophyta</taxon>
        <taxon>Tracheophyta</taxon>
        <taxon>Spermatophyta</taxon>
        <taxon>Magnoliopsida</taxon>
        <taxon>eudicotyledons</taxon>
        <taxon>Gunneridae</taxon>
        <taxon>Pentapetalae</taxon>
        <taxon>asterids</taxon>
        <taxon>lamiids</taxon>
        <taxon>Solanales</taxon>
        <taxon>Solanaceae</taxon>
        <taxon>Solanoideae</taxon>
        <taxon>Solaneae</taxon>
        <taxon>Solanum</taxon>
    </lineage>
</organism>
<accession>A0AAV9K4Y7</accession>
<evidence type="ECO:0000313" key="3">
    <source>
        <dbReference type="EMBL" id="KAK4708246.1"/>
    </source>
</evidence>
<gene>
    <name evidence="3" type="ORF">R3W88_029171</name>
</gene>
<dbReference type="InterPro" id="IPR002156">
    <property type="entry name" value="RNaseH_domain"/>
</dbReference>
<dbReference type="GO" id="GO:0004523">
    <property type="term" value="F:RNA-DNA hybrid ribonuclease activity"/>
    <property type="evidence" value="ECO:0007669"/>
    <property type="project" value="InterPro"/>
</dbReference>
<dbReference type="AlphaFoldDB" id="A0AAV9K4Y7"/>
<dbReference type="Pfam" id="PF07985">
    <property type="entry name" value="SRR1"/>
    <property type="match status" value="1"/>
</dbReference>
<feature type="domain" description="RRM" evidence="2">
    <location>
        <begin position="397"/>
        <end position="476"/>
    </location>
</feature>